<evidence type="ECO:0000259" key="2">
    <source>
        <dbReference type="Pfam" id="PF04235"/>
    </source>
</evidence>
<feature type="transmembrane region" description="Helical" evidence="1">
    <location>
        <begin position="145"/>
        <end position="168"/>
    </location>
</feature>
<dbReference type="PANTHER" id="PTHR30590">
    <property type="entry name" value="INNER MEMBRANE PROTEIN"/>
    <property type="match status" value="1"/>
</dbReference>
<dbReference type="InterPro" id="IPR012429">
    <property type="entry name" value="HGSNAT_cat"/>
</dbReference>
<dbReference type="EMBL" id="FUYG01000003">
    <property type="protein sequence ID" value="SKA91492.1"/>
    <property type="molecule type" value="Genomic_DNA"/>
</dbReference>
<evidence type="ECO:0000259" key="3">
    <source>
        <dbReference type="Pfam" id="PF07786"/>
    </source>
</evidence>
<feature type="transmembrane region" description="Helical" evidence="1">
    <location>
        <begin position="193"/>
        <end position="211"/>
    </location>
</feature>
<feature type="transmembrane region" description="Helical" evidence="1">
    <location>
        <begin position="98"/>
        <end position="115"/>
    </location>
</feature>
<feature type="transmembrane region" description="Helical" evidence="1">
    <location>
        <begin position="218"/>
        <end position="239"/>
    </location>
</feature>
<name>A0A1T4XPN2_9MICO</name>
<dbReference type="InterPro" id="IPR052529">
    <property type="entry name" value="Bact_Transport_Assoc"/>
</dbReference>
<evidence type="ECO:0000313" key="4">
    <source>
        <dbReference type="EMBL" id="SKA91492.1"/>
    </source>
</evidence>
<feature type="transmembrane region" description="Helical" evidence="1">
    <location>
        <begin position="282"/>
        <end position="305"/>
    </location>
</feature>
<organism evidence="4 5">
    <name type="scientific">Agreia bicolorata</name>
    <dbReference type="NCBI Taxonomy" id="110935"/>
    <lineage>
        <taxon>Bacteria</taxon>
        <taxon>Bacillati</taxon>
        <taxon>Actinomycetota</taxon>
        <taxon>Actinomycetes</taxon>
        <taxon>Micrococcales</taxon>
        <taxon>Microbacteriaceae</taxon>
        <taxon>Agreia</taxon>
    </lineage>
</organism>
<evidence type="ECO:0000313" key="5">
    <source>
        <dbReference type="Proteomes" id="UP000189735"/>
    </source>
</evidence>
<gene>
    <name evidence="4" type="ORF">SAMN06295879_1494</name>
</gene>
<dbReference type="Proteomes" id="UP000189735">
    <property type="component" value="Unassembled WGS sequence"/>
</dbReference>
<reference evidence="5" key="1">
    <citation type="submission" date="2017-02" db="EMBL/GenBank/DDBJ databases">
        <authorList>
            <person name="Varghese N."/>
            <person name="Submissions S."/>
        </authorList>
    </citation>
    <scope>NUCLEOTIDE SEQUENCE [LARGE SCALE GENOMIC DNA]</scope>
    <source>
        <strain evidence="5">VKM Ac-2052</strain>
    </source>
</reference>
<feature type="domain" description="DUF418" evidence="2">
    <location>
        <begin position="216"/>
        <end position="356"/>
    </location>
</feature>
<proteinExistence type="predicted"/>
<keyword evidence="1" id="KW-1133">Transmembrane helix</keyword>
<keyword evidence="1" id="KW-0472">Membrane</keyword>
<dbReference type="Pfam" id="PF04235">
    <property type="entry name" value="DUF418"/>
    <property type="match status" value="1"/>
</dbReference>
<dbReference type="InterPro" id="IPR007349">
    <property type="entry name" value="DUF418"/>
</dbReference>
<evidence type="ECO:0000256" key="1">
    <source>
        <dbReference type="SAM" id="Phobius"/>
    </source>
</evidence>
<feature type="transmembrane region" description="Helical" evidence="1">
    <location>
        <begin position="317"/>
        <end position="337"/>
    </location>
</feature>
<feature type="transmembrane region" description="Helical" evidence="1">
    <location>
        <begin position="251"/>
        <end position="270"/>
    </location>
</feature>
<protein>
    <submittedName>
        <fullName evidence="4">Uncharacterized membrane protein YeiB</fullName>
    </submittedName>
</protein>
<keyword evidence="1" id="KW-0812">Transmembrane</keyword>
<dbReference type="AlphaFoldDB" id="A0A1T4XPN2"/>
<dbReference type="Pfam" id="PF07786">
    <property type="entry name" value="HGSNAT_cat"/>
    <property type="match status" value="1"/>
</dbReference>
<feature type="transmembrane region" description="Helical" evidence="1">
    <location>
        <begin position="60"/>
        <end position="78"/>
    </location>
</feature>
<dbReference type="RefSeq" id="WP_078713898.1">
    <property type="nucleotide sequence ID" value="NZ_FUYG01000003.1"/>
</dbReference>
<dbReference type="PANTHER" id="PTHR30590:SF3">
    <property type="entry name" value="HYPOTHETICAL MEMBRANE SPANNING PROTEIN"/>
    <property type="match status" value="1"/>
</dbReference>
<sequence>MSTDDNGGAVLRGGPAVVVPRRGDTRIPGLDAARGLAILGMLAAHTLPGDGNAFYDGRSSILFATLAGISLGLMTGGAHPVDRTATAGASRARARLSIAIRALLLIALGLCLWLLETNIAIILDSYGFLFLVCVPLLFMNRWALAATAVVCALIGPAVVDALVAATSWDGAVPIADDNPLAIPLSWLDSYYPAPVWLAYVLAGLALARFGVTKPRVHLVMIVGGVTVAALGYGLSSAFGEPVVAHTDTTTEAISSGALAIAVIGLLVACVGRVRGAAGRRLLWPLIAAGAMPLSIYTAQVLAIAAVEALHPDAPDDAFSWMLFLCLAAGSLVFSVVWRLRFTQGPLEWLFARLTLRRPWRTPRGAASSGQLSPSVTPTR</sequence>
<feature type="domain" description="Heparan-alpha-glucosaminide N-acetyltransferase catalytic" evidence="3">
    <location>
        <begin position="26"/>
        <end position="213"/>
    </location>
</feature>
<accession>A0A1T4XPN2</accession>
<feature type="transmembrane region" description="Helical" evidence="1">
    <location>
        <begin position="121"/>
        <end position="138"/>
    </location>
</feature>